<dbReference type="EMBL" id="MPPL01000001">
    <property type="protein sequence ID" value="OKS86135.1"/>
    <property type="molecule type" value="Genomic_DNA"/>
</dbReference>
<sequence>MESISLMRKQAAVVRLGSRRLLAFTVLTTLVCGLCVPVQAQTFAEWWNQKSTQKKYLLQQIAALQIYTGYLSKGYDIVKSGLGTVRNITNGEFGLHTAYINSLKQVNPVIRDDKRVAAILCADAEIMDRFKVLDASPLSADNQAYVNEVKQLVIGGWNKDLDELALVITAGKVQMTDDERLERLAKVYESTLDKAAFTQAFCTEVALMAGQMGLEQRSIKNLRRYYEGN</sequence>
<reference evidence="1 2" key="1">
    <citation type="submission" date="2016-11" db="EMBL/GenBank/DDBJ databases">
        <title>Whole Genome Sequencing of Mucilaginibacter polytrichastri RG4-7(T) isolated from the moss sample.</title>
        <authorList>
            <person name="Li Y."/>
        </authorList>
    </citation>
    <scope>NUCLEOTIDE SEQUENCE [LARGE SCALE GENOMIC DNA]</scope>
    <source>
        <strain evidence="1 2">RG4-7</strain>
    </source>
</reference>
<dbReference type="STRING" id="1302689.RG47T_1585"/>
<proteinExistence type="predicted"/>
<dbReference type="OrthoDB" id="673795at2"/>
<protein>
    <recommendedName>
        <fullName evidence="3">TerB family tellurite resistance protein</fullName>
    </recommendedName>
</protein>
<evidence type="ECO:0000313" key="2">
    <source>
        <dbReference type="Proteomes" id="UP000186720"/>
    </source>
</evidence>
<comment type="caution">
    <text evidence="1">The sequence shown here is derived from an EMBL/GenBank/DDBJ whole genome shotgun (WGS) entry which is preliminary data.</text>
</comment>
<accession>A0A1Q5ZWJ8</accession>
<name>A0A1Q5ZWJ8_9SPHI</name>
<dbReference type="Proteomes" id="UP000186720">
    <property type="component" value="Unassembled WGS sequence"/>
</dbReference>
<dbReference type="AlphaFoldDB" id="A0A1Q5ZWJ8"/>
<keyword evidence="2" id="KW-1185">Reference proteome</keyword>
<evidence type="ECO:0008006" key="3">
    <source>
        <dbReference type="Google" id="ProtNLM"/>
    </source>
</evidence>
<gene>
    <name evidence="1" type="ORF">RG47T_1585</name>
</gene>
<organism evidence="1 2">
    <name type="scientific">Mucilaginibacter polytrichastri</name>
    <dbReference type="NCBI Taxonomy" id="1302689"/>
    <lineage>
        <taxon>Bacteria</taxon>
        <taxon>Pseudomonadati</taxon>
        <taxon>Bacteroidota</taxon>
        <taxon>Sphingobacteriia</taxon>
        <taxon>Sphingobacteriales</taxon>
        <taxon>Sphingobacteriaceae</taxon>
        <taxon>Mucilaginibacter</taxon>
    </lineage>
</organism>
<dbReference type="RefSeq" id="WP_074488869.1">
    <property type="nucleotide sequence ID" value="NZ_FPAM01000002.1"/>
</dbReference>
<evidence type="ECO:0000313" key="1">
    <source>
        <dbReference type="EMBL" id="OKS86135.1"/>
    </source>
</evidence>